<feature type="domain" description="Gnk2-homologous" evidence="6">
    <location>
        <begin position="1"/>
        <end position="48"/>
    </location>
</feature>
<accession>A0AA86SDA4</accession>
<dbReference type="PANTHER" id="PTHR32411:SF43">
    <property type="entry name" value="CYSTEINE-RICH REPEAT SECRETORY PROTEIN 38"/>
    <property type="match status" value="1"/>
</dbReference>
<evidence type="ECO:0000256" key="1">
    <source>
        <dbReference type="ARBA" id="ARBA00004613"/>
    </source>
</evidence>
<evidence type="ECO:0000256" key="4">
    <source>
        <dbReference type="ARBA" id="ARBA00022737"/>
    </source>
</evidence>
<dbReference type="InterPro" id="IPR050581">
    <property type="entry name" value="CRR_secretory_protein"/>
</dbReference>
<protein>
    <recommendedName>
        <fullName evidence="6">Gnk2-homologous domain-containing protein</fullName>
    </recommendedName>
</protein>
<dbReference type="GO" id="GO:0005576">
    <property type="term" value="C:extracellular region"/>
    <property type="evidence" value="ECO:0007669"/>
    <property type="project" value="UniProtKB-SubCell"/>
</dbReference>
<dbReference type="CDD" id="cd23509">
    <property type="entry name" value="Gnk2-like"/>
    <property type="match status" value="2"/>
</dbReference>
<keyword evidence="2" id="KW-0964">Secreted</keyword>
<dbReference type="InterPro" id="IPR038408">
    <property type="entry name" value="GNK2_sf"/>
</dbReference>
<dbReference type="FunFam" id="3.30.430.20:FF:000012">
    <property type="entry name" value="Cysteine-rich receptor-like protein kinase 25"/>
    <property type="match status" value="1"/>
</dbReference>
<dbReference type="Pfam" id="PF01657">
    <property type="entry name" value="Stress-antifung"/>
    <property type="match status" value="2"/>
</dbReference>
<evidence type="ECO:0000313" key="7">
    <source>
        <dbReference type="EMBL" id="CAJ1952557.1"/>
    </source>
</evidence>
<dbReference type="PANTHER" id="PTHR32411">
    <property type="entry name" value="CYSTEINE-RICH REPEAT SECRETORY PROTEIN 38-RELATED"/>
    <property type="match status" value="1"/>
</dbReference>
<keyword evidence="3" id="KW-0732">Signal</keyword>
<dbReference type="AlphaFoldDB" id="A0AA86SDA4"/>
<dbReference type="InterPro" id="IPR002902">
    <property type="entry name" value="GNK2"/>
</dbReference>
<dbReference type="Gramene" id="rna-AYBTSS11_LOCUS15359">
    <property type="protein sequence ID" value="CAJ1952557.1"/>
    <property type="gene ID" value="gene-AYBTSS11_LOCUS15359"/>
</dbReference>
<comment type="similarity">
    <text evidence="5">Belongs to the cysteine-rich repeat secretory protein family.</text>
</comment>
<reference evidence="7" key="1">
    <citation type="submission" date="2023-10" db="EMBL/GenBank/DDBJ databases">
        <authorList>
            <person name="Domelevo Entfellner J.-B."/>
        </authorList>
    </citation>
    <scope>NUCLEOTIDE SEQUENCE</scope>
</reference>
<dbReference type="PROSITE" id="PS51473">
    <property type="entry name" value="GNK2"/>
    <property type="match status" value="2"/>
</dbReference>
<organism evidence="7 8">
    <name type="scientific">Sphenostylis stenocarpa</name>
    <dbReference type="NCBI Taxonomy" id="92480"/>
    <lineage>
        <taxon>Eukaryota</taxon>
        <taxon>Viridiplantae</taxon>
        <taxon>Streptophyta</taxon>
        <taxon>Embryophyta</taxon>
        <taxon>Tracheophyta</taxon>
        <taxon>Spermatophyta</taxon>
        <taxon>Magnoliopsida</taxon>
        <taxon>eudicotyledons</taxon>
        <taxon>Gunneridae</taxon>
        <taxon>Pentapetalae</taxon>
        <taxon>rosids</taxon>
        <taxon>fabids</taxon>
        <taxon>Fabales</taxon>
        <taxon>Fabaceae</taxon>
        <taxon>Papilionoideae</taxon>
        <taxon>50 kb inversion clade</taxon>
        <taxon>NPAAA clade</taxon>
        <taxon>indigoferoid/millettioid clade</taxon>
        <taxon>Phaseoleae</taxon>
        <taxon>Sphenostylis</taxon>
    </lineage>
</organism>
<keyword evidence="4" id="KW-0677">Repeat</keyword>
<evidence type="ECO:0000256" key="2">
    <source>
        <dbReference type="ARBA" id="ARBA00022525"/>
    </source>
</evidence>
<evidence type="ECO:0000259" key="6">
    <source>
        <dbReference type="PROSITE" id="PS51473"/>
    </source>
</evidence>
<dbReference type="Proteomes" id="UP001189624">
    <property type="component" value="Chromosome 4"/>
</dbReference>
<evidence type="ECO:0000256" key="3">
    <source>
        <dbReference type="ARBA" id="ARBA00022729"/>
    </source>
</evidence>
<sequence>MCRGDVPFQLCQQCVQDATQRLSTECSLANQAVIWYDECTVRYSNRSFFSTFDTRPRLGMMNTANIPNQKSFMRLLFQTMNQTADDAARPLVGNKFSRRQAKTSGSQRLYCLAQCTPDLSPKDCRTCLSALIGDLPWCCQGKLGGRVLYPSCNARYELYPFYDQLS</sequence>
<dbReference type="Gene3D" id="3.30.430.20">
    <property type="entry name" value="Gnk2 domain, C-X8-C-X2-C motif"/>
    <property type="match status" value="2"/>
</dbReference>
<comment type="subcellular location">
    <subcellularLocation>
        <location evidence="1">Secreted</location>
    </subcellularLocation>
</comment>
<gene>
    <name evidence="7" type="ORF">AYBTSS11_LOCUS15359</name>
</gene>
<evidence type="ECO:0000256" key="5">
    <source>
        <dbReference type="ARBA" id="ARBA00038515"/>
    </source>
</evidence>
<keyword evidence="8" id="KW-1185">Reference proteome</keyword>
<proteinExistence type="inferred from homology"/>
<name>A0AA86SDA4_9FABA</name>
<feature type="domain" description="Gnk2-homologous" evidence="6">
    <location>
        <begin position="54"/>
        <end position="161"/>
    </location>
</feature>
<evidence type="ECO:0000313" key="8">
    <source>
        <dbReference type="Proteomes" id="UP001189624"/>
    </source>
</evidence>
<dbReference type="EMBL" id="OY731401">
    <property type="protein sequence ID" value="CAJ1952557.1"/>
    <property type="molecule type" value="Genomic_DNA"/>
</dbReference>